<evidence type="ECO:0000256" key="5">
    <source>
        <dbReference type="SAM" id="Phobius"/>
    </source>
</evidence>
<evidence type="ECO:0000313" key="6">
    <source>
        <dbReference type="EMBL" id="VDM70858.1"/>
    </source>
</evidence>
<organism evidence="6 7">
    <name type="scientific">Strongylus vulgaris</name>
    <name type="common">Blood worm</name>
    <dbReference type="NCBI Taxonomy" id="40348"/>
    <lineage>
        <taxon>Eukaryota</taxon>
        <taxon>Metazoa</taxon>
        <taxon>Ecdysozoa</taxon>
        <taxon>Nematoda</taxon>
        <taxon>Chromadorea</taxon>
        <taxon>Rhabditida</taxon>
        <taxon>Rhabditina</taxon>
        <taxon>Rhabditomorpha</taxon>
        <taxon>Strongyloidea</taxon>
        <taxon>Strongylidae</taxon>
        <taxon>Strongylus</taxon>
    </lineage>
</organism>
<evidence type="ECO:0000256" key="4">
    <source>
        <dbReference type="ARBA" id="ARBA00023136"/>
    </source>
</evidence>
<feature type="transmembrane region" description="Helical" evidence="5">
    <location>
        <begin position="21"/>
        <end position="43"/>
    </location>
</feature>
<reference evidence="6 7" key="1">
    <citation type="submission" date="2018-11" db="EMBL/GenBank/DDBJ databases">
        <authorList>
            <consortium name="Pathogen Informatics"/>
        </authorList>
    </citation>
    <scope>NUCLEOTIDE SEQUENCE [LARGE SCALE GENOMIC DNA]</scope>
</reference>
<dbReference type="AlphaFoldDB" id="A0A3P7KTN6"/>
<evidence type="ECO:0008006" key="8">
    <source>
        <dbReference type="Google" id="ProtNLM"/>
    </source>
</evidence>
<dbReference type="GO" id="GO:0016020">
    <property type="term" value="C:membrane"/>
    <property type="evidence" value="ECO:0007669"/>
    <property type="project" value="UniProtKB-SubCell"/>
</dbReference>
<keyword evidence="2 5" id="KW-0812">Transmembrane</keyword>
<evidence type="ECO:0000256" key="1">
    <source>
        <dbReference type="ARBA" id="ARBA00004141"/>
    </source>
</evidence>
<gene>
    <name evidence="6" type="ORF">SVUK_LOCUS5856</name>
</gene>
<dbReference type="OrthoDB" id="5874270at2759"/>
<dbReference type="Pfam" id="PF10292">
    <property type="entry name" value="7TM_GPCR_Srab"/>
    <property type="match status" value="1"/>
</dbReference>
<accession>A0A3P7KTN6</accession>
<keyword evidence="4 5" id="KW-0472">Membrane</keyword>
<name>A0A3P7KTN6_STRVU</name>
<dbReference type="InterPro" id="IPR053286">
    <property type="entry name" value="Nematode_rcpt-like_srab"/>
</dbReference>
<protein>
    <recommendedName>
        <fullName evidence="8">G-protein coupled receptors family 1 profile domain-containing protein</fullName>
    </recommendedName>
</protein>
<evidence type="ECO:0000313" key="7">
    <source>
        <dbReference type="Proteomes" id="UP000270094"/>
    </source>
</evidence>
<evidence type="ECO:0000256" key="3">
    <source>
        <dbReference type="ARBA" id="ARBA00022989"/>
    </source>
</evidence>
<keyword evidence="3 5" id="KW-1133">Transmembrane helix</keyword>
<dbReference type="InterPro" id="IPR019408">
    <property type="entry name" value="7TM_GPCR_serpentine_rcpt_Srab"/>
</dbReference>
<sequence>MIAIERSLSTAKHSNYEENRGIGPVLVIVQILIVACLIYILYYNIVFSDNIIYYCLATTAGSLWSTYVSFSFLAVVQVVAVIVLHLLKAVNRKNAVKLRENPNLGARYNVEENLRTITIVFPFCVMTCLFTSTFFVVLVCVVAFNRTLDPPMLFTLIDG</sequence>
<feature type="transmembrane region" description="Helical" evidence="5">
    <location>
        <begin position="63"/>
        <end position="87"/>
    </location>
</feature>
<dbReference type="Proteomes" id="UP000270094">
    <property type="component" value="Unassembled WGS sequence"/>
</dbReference>
<dbReference type="EMBL" id="UYYB01017879">
    <property type="protein sequence ID" value="VDM70858.1"/>
    <property type="molecule type" value="Genomic_DNA"/>
</dbReference>
<dbReference type="PANTHER" id="PTHR46561:SF11">
    <property type="entry name" value="SERPENTINE RECEPTOR CLASS ALPHA_BETA-14"/>
    <property type="match status" value="1"/>
</dbReference>
<evidence type="ECO:0000256" key="2">
    <source>
        <dbReference type="ARBA" id="ARBA00022692"/>
    </source>
</evidence>
<keyword evidence="7" id="KW-1185">Reference proteome</keyword>
<dbReference type="PANTHER" id="PTHR46561">
    <property type="entry name" value="SERPENTINE RECEPTOR, CLASS AB (CLASS A-LIKE)-RELATED"/>
    <property type="match status" value="1"/>
</dbReference>
<proteinExistence type="predicted"/>
<feature type="transmembrane region" description="Helical" evidence="5">
    <location>
        <begin position="117"/>
        <end position="144"/>
    </location>
</feature>
<comment type="subcellular location">
    <subcellularLocation>
        <location evidence="1">Membrane</location>
        <topology evidence="1">Multi-pass membrane protein</topology>
    </subcellularLocation>
</comment>